<feature type="transmembrane region" description="Helical" evidence="7">
    <location>
        <begin position="146"/>
        <end position="165"/>
    </location>
</feature>
<comment type="caution">
    <text evidence="9">The sequence shown here is derived from an EMBL/GenBank/DDBJ whole genome shotgun (WGS) entry which is preliminary data.</text>
</comment>
<evidence type="ECO:0000256" key="4">
    <source>
        <dbReference type="ARBA" id="ARBA00022989"/>
    </source>
</evidence>
<comment type="subcellular location">
    <subcellularLocation>
        <location evidence="1">Cell membrane</location>
        <topology evidence="1">Multi-pass membrane protein</topology>
    </subcellularLocation>
</comment>
<sequence>MESQTTVAAGAEGADKAAKAALKAEAKQKRAQARAERKNSPLYRQKRRELPWILYDVGNSAFTLLVSAILPIYFNALVTNAGLSGTDATAIWGYAASGVTLCVAVISPILGSFTDFKGLKKPFFFFSAMIGVIGCAALGIPMTWVAFLALFIVTKIAYSVSLVFYDAMLPDVADMKRVDMVSSKGYAWGYIGSCIPFIISIVLVLTVDTAISMPIAFIINAAWWLAFTIPLTKSYKQTHFVERTAHPVRQNFRTLASVFKKEGGVANRKGIILFLISFFLYIDGVYTVIDMATSFGTALGLESSGLLIALLITQIVAFPSAIVFGKLAGKVKNELLITISICAYTFVGAFAIFMQSMWQFWVLAVMVGLFQGGIQALSRSYFTKIIPAKHSGTLFGIMDIFGKGAAFLGTMLVSIVTQLTDSVNLGAIPIVCLFVAGLVMFIVTARYNKPFIAQSQAEEAEAEAKDMAAATQETAGEATENGEAVTGEVEINGNADSAD</sequence>
<dbReference type="PANTHER" id="PTHR23519:SF1">
    <property type="entry name" value="AUTOPHAGY-RELATED PROTEIN 22"/>
    <property type="match status" value="1"/>
</dbReference>
<dbReference type="Proteomes" id="UP000824179">
    <property type="component" value="Unassembled WGS sequence"/>
</dbReference>
<feature type="transmembrane region" description="Helical" evidence="7">
    <location>
        <begin position="123"/>
        <end position="140"/>
    </location>
</feature>
<dbReference type="InterPro" id="IPR036259">
    <property type="entry name" value="MFS_trans_sf"/>
</dbReference>
<keyword evidence="4 7" id="KW-1133">Transmembrane helix</keyword>
<dbReference type="AlphaFoldDB" id="A0A9D1AI84"/>
<feature type="transmembrane region" description="Helical" evidence="7">
    <location>
        <begin position="304"/>
        <end position="323"/>
    </location>
</feature>
<feature type="transmembrane region" description="Helical" evidence="7">
    <location>
        <begin position="94"/>
        <end position="111"/>
    </location>
</feature>
<evidence type="ECO:0000313" key="10">
    <source>
        <dbReference type="Proteomes" id="UP000824179"/>
    </source>
</evidence>
<feature type="domain" description="Major facilitator superfamily (MFS) profile" evidence="8">
    <location>
        <begin position="270"/>
        <end position="499"/>
    </location>
</feature>
<dbReference type="GO" id="GO:0005886">
    <property type="term" value="C:plasma membrane"/>
    <property type="evidence" value="ECO:0007669"/>
    <property type="project" value="UniProtKB-SubCell"/>
</dbReference>
<feature type="transmembrane region" description="Helical" evidence="7">
    <location>
        <begin position="270"/>
        <end position="289"/>
    </location>
</feature>
<accession>A0A9D1AI84</accession>
<proteinExistence type="predicted"/>
<evidence type="ECO:0000256" key="7">
    <source>
        <dbReference type="SAM" id="Phobius"/>
    </source>
</evidence>
<feature type="transmembrane region" description="Helical" evidence="7">
    <location>
        <begin position="394"/>
        <end position="417"/>
    </location>
</feature>
<reference evidence="9" key="2">
    <citation type="journal article" date="2021" name="PeerJ">
        <title>Extensive microbial diversity within the chicken gut microbiome revealed by metagenomics and culture.</title>
        <authorList>
            <person name="Gilroy R."/>
            <person name="Ravi A."/>
            <person name="Getino M."/>
            <person name="Pursley I."/>
            <person name="Horton D.L."/>
            <person name="Alikhan N.F."/>
            <person name="Baker D."/>
            <person name="Gharbi K."/>
            <person name="Hall N."/>
            <person name="Watson M."/>
            <person name="Adriaenssens E.M."/>
            <person name="Foster-Nyarko E."/>
            <person name="Jarju S."/>
            <person name="Secka A."/>
            <person name="Antonio M."/>
            <person name="Oren A."/>
            <person name="Chaudhuri R.R."/>
            <person name="La Ragione R."/>
            <person name="Hildebrand F."/>
            <person name="Pallen M.J."/>
        </authorList>
    </citation>
    <scope>NUCLEOTIDE SEQUENCE</scope>
    <source>
        <strain evidence="9">ChiW25-3613</strain>
    </source>
</reference>
<dbReference type="InterPro" id="IPR050495">
    <property type="entry name" value="ATG22/LtaA_families"/>
</dbReference>
<evidence type="ECO:0000313" key="9">
    <source>
        <dbReference type="EMBL" id="HIR39624.1"/>
    </source>
</evidence>
<dbReference type="Pfam" id="PF11700">
    <property type="entry name" value="ATG22"/>
    <property type="match status" value="1"/>
</dbReference>
<keyword evidence="2" id="KW-0813">Transport</keyword>
<keyword evidence="3 7" id="KW-0812">Transmembrane</keyword>
<feature type="compositionally biased region" description="Low complexity" evidence="6">
    <location>
        <begin position="467"/>
        <end position="488"/>
    </location>
</feature>
<organism evidence="9 10">
    <name type="scientific">Candidatus Coproplasma stercoripullorum</name>
    <dbReference type="NCBI Taxonomy" id="2840751"/>
    <lineage>
        <taxon>Bacteria</taxon>
        <taxon>Bacillati</taxon>
        <taxon>Bacillota</taxon>
        <taxon>Clostridia</taxon>
        <taxon>Eubacteriales</taxon>
        <taxon>Candidatus Coproplasma</taxon>
    </lineage>
</organism>
<feature type="transmembrane region" description="Helical" evidence="7">
    <location>
        <begin position="211"/>
        <end position="231"/>
    </location>
</feature>
<dbReference type="InterPro" id="IPR020846">
    <property type="entry name" value="MFS_dom"/>
</dbReference>
<protein>
    <submittedName>
        <fullName evidence="9">MFS transporter</fullName>
    </submittedName>
</protein>
<dbReference type="EMBL" id="DVHB01000076">
    <property type="protein sequence ID" value="HIR39624.1"/>
    <property type="molecule type" value="Genomic_DNA"/>
</dbReference>
<evidence type="ECO:0000259" key="8">
    <source>
        <dbReference type="PROSITE" id="PS50850"/>
    </source>
</evidence>
<feature type="transmembrane region" description="Helical" evidence="7">
    <location>
        <begin position="186"/>
        <end position="205"/>
    </location>
</feature>
<dbReference type="PANTHER" id="PTHR23519">
    <property type="entry name" value="AUTOPHAGY-RELATED PROTEIN 22"/>
    <property type="match status" value="1"/>
</dbReference>
<keyword evidence="5 7" id="KW-0472">Membrane</keyword>
<dbReference type="InterPro" id="IPR024671">
    <property type="entry name" value="Atg22-like"/>
</dbReference>
<dbReference type="SUPFAM" id="SSF103473">
    <property type="entry name" value="MFS general substrate transporter"/>
    <property type="match status" value="1"/>
</dbReference>
<evidence type="ECO:0000256" key="3">
    <source>
        <dbReference type="ARBA" id="ARBA00022692"/>
    </source>
</evidence>
<feature type="transmembrane region" description="Helical" evidence="7">
    <location>
        <begin position="360"/>
        <end position="382"/>
    </location>
</feature>
<dbReference type="GO" id="GO:0022857">
    <property type="term" value="F:transmembrane transporter activity"/>
    <property type="evidence" value="ECO:0007669"/>
    <property type="project" value="InterPro"/>
</dbReference>
<feature type="transmembrane region" description="Helical" evidence="7">
    <location>
        <begin position="423"/>
        <end position="443"/>
    </location>
</feature>
<feature type="transmembrane region" description="Helical" evidence="7">
    <location>
        <begin position="335"/>
        <end position="354"/>
    </location>
</feature>
<evidence type="ECO:0000256" key="5">
    <source>
        <dbReference type="ARBA" id="ARBA00023136"/>
    </source>
</evidence>
<evidence type="ECO:0000256" key="1">
    <source>
        <dbReference type="ARBA" id="ARBA00004651"/>
    </source>
</evidence>
<feature type="transmembrane region" description="Helical" evidence="7">
    <location>
        <begin position="52"/>
        <end position="74"/>
    </location>
</feature>
<gene>
    <name evidence="9" type="ORF">IAB90_04485</name>
</gene>
<reference evidence="9" key="1">
    <citation type="submission" date="2020-10" db="EMBL/GenBank/DDBJ databases">
        <authorList>
            <person name="Gilroy R."/>
        </authorList>
    </citation>
    <scope>NUCLEOTIDE SEQUENCE</scope>
    <source>
        <strain evidence="9">ChiW25-3613</strain>
    </source>
</reference>
<feature type="region of interest" description="Disordered" evidence="6">
    <location>
        <begin position="463"/>
        <end position="499"/>
    </location>
</feature>
<evidence type="ECO:0000256" key="2">
    <source>
        <dbReference type="ARBA" id="ARBA00022448"/>
    </source>
</evidence>
<dbReference type="Gene3D" id="1.20.1250.20">
    <property type="entry name" value="MFS general substrate transporter like domains"/>
    <property type="match status" value="1"/>
</dbReference>
<dbReference type="PROSITE" id="PS50850">
    <property type="entry name" value="MFS"/>
    <property type="match status" value="1"/>
</dbReference>
<name>A0A9D1AI84_9FIRM</name>
<evidence type="ECO:0000256" key="6">
    <source>
        <dbReference type="SAM" id="MobiDB-lite"/>
    </source>
</evidence>